<dbReference type="CTD" id="8235184"/>
<keyword evidence="4" id="KW-1185">Reference proteome</keyword>
<feature type="repeat" description="TPR" evidence="1">
    <location>
        <begin position="339"/>
        <end position="372"/>
    </location>
</feature>
<dbReference type="PROSITE" id="PS50005">
    <property type="entry name" value="TPR"/>
    <property type="match status" value="1"/>
</dbReference>
<dbReference type="Pfam" id="PF13174">
    <property type="entry name" value="TPR_6"/>
    <property type="match status" value="1"/>
</dbReference>
<evidence type="ECO:0000313" key="3">
    <source>
        <dbReference type="EnsemblMetazoa" id="PHUM534020-PA"/>
    </source>
</evidence>
<dbReference type="EMBL" id="DS235852">
    <property type="protein sequence ID" value="EEB18778.1"/>
    <property type="molecule type" value="Genomic_DNA"/>
</dbReference>
<dbReference type="OrthoDB" id="421121at2759"/>
<dbReference type="Gene3D" id="1.25.40.10">
    <property type="entry name" value="Tetratricopeptide repeat domain"/>
    <property type="match status" value="1"/>
</dbReference>
<dbReference type="STRING" id="121224.E0VZH2"/>
<dbReference type="Proteomes" id="UP000009046">
    <property type="component" value="Unassembled WGS sequence"/>
</dbReference>
<dbReference type="SMART" id="SM00028">
    <property type="entry name" value="TPR"/>
    <property type="match status" value="7"/>
</dbReference>
<sequence>MDLFYQALSYYNRNKLEECIKNCTDLLKKNAYDQAAWILKMKAYTKSVYIDDIENEEETLADEFLDDNVIAEAARIGTSLRNIKPESTSRPKTEVGHLVTGVVRTNLRSAHSRTMEQGLKSARRSRSSRPITSQSGRYIRMGTSSMLSEEEGPFIEINKINLVKYGTEISGKYLFEYLYYHENDIQNAMQLALESAKATEFKDWWWISQMGKCYYKLGLYREAEQHFRSALKQHVNVDIFLRLILIYKKLDQPLNALDVCQRASKIFPDETSYTIEAARLYEALNKIPASINCYRNVILKDASNIEAIACVGLHYFYGDQPEIALRFYKRLLQMGLINAEIMNNMGLCCFYSQQFEIALPCFKRALALSNNENAPNIWYNLSHIAIGIGDINLARNCLRLCLSIDGNHAPALNNLGVLEIKKNNLSYANAFLTSSIRQAPFLFEPHFNHSKLAHQCGDLQTSYISAQKALELSPSNLHSSDLLNTLKKHFMQI</sequence>
<dbReference type="GO" id="GO:0097730">
    <property type="term" value="C:non-motile cilium"/>
    <property type="evidence" value="ECO:0007669"/>
    <property type="project" value="TreeGrafter"/>
</dbReference>
<dbReference type="AlphaFoldDB" id="E0VZH2"/>
<organism>
    <name type="scientific">Pediculus humanus subsp. corporis</name>
    <name type="common">Body louse</name>
    <dbReference type="NCBI Taxonomy" id="121224"/>
    <lineage>
        <taxon>Eukaryota</taxon>
        <taxon>Metazoa</taxon>
        <taxon>Ecdysozoa</taxon>
        <taxon>Arthropoda</taxon>
        <taxon>Hexapoda</taxon>
        <taxon>Insecta</taxon>
        <taxon>Pterygota</taxon>
        <taxon>Neoptera</taxon>
        <taxon>Paraneoptera</taxon>
        <taxon>Psocodea</taxon>
        <taxon>Troctomorpha</taxon>
        <taxon>Phthiraptera</taxon>
        <taxon>Anoplura</taxon>
        <taxon>Pediculidae</taxon>
        <taxon>Pediculus</taxon>
    </lineage>
</organism>
<dbReference type="RefSeq" id="XP_002431516.1">
    <property type="nucleotide sequence ID" value="XM_002431471.1"/>
</dbReference>
<evidence type="ECO:0000313" key="4">
    <source>
        <dbReference type="Proteomes" id="UP000009046"/>
    </source>
</evidence>
<dbReference type="SUPFAM" id="SSF48452">
    <property type="entry name" value="TPR-like"/>
    <property type="match status" value="2"/>
</dbReference>
<dbReference type="InParanoid" id="E0VZH2"/>
<dbReference type="EnsemblMetazoa" id="PHUM534020-RA">
    <property type="protein sequence ID" value="PHUM534020-PA"/>
    <property type="gene ID" value="PHUM534020"/>
</dbReference>
<dbReference type="OMA" id="QMGVNSA"/>
<dbReference type="GeneID" id="8235184"/>
<dbReference type="GO" id="GO:0034464">
    <property type="term" value="C:BBSome"/>
    <property type="evidence" value="ECO:0007669"/>
    <property type="project" value="InterPro"/>
</dbReference>
<dbReference type="InterPro" id="IPR011990">
    <property type="entry name" value="TPR-like_helical_dom_sf"/>
</dbReference>
<dbReference type="eggNOG" id="KOG1129">
    <property type="taxonomic scope" value="Eukaryota"/>
</dbReference>
<dbReference type="PANTHER" id="PTHR44177">
    <property type="entry name" value="TETRATRICOPEPTIDE REPEAT PROTEIN 8"/>
    <property type="match status" value="1"/>
</dbReference>
<dbReference type="HOGENOM" id="CLU_025029_0_0_1"/>
<dbReference type="EMBL" id="AAZO01006483">
    <property type="status" value="NOT_ANNOTATED_CDS"/>
    <property type="molecule type" value="Genomic_DNA"/>
</dbReference>
<dbReference type="VEuPathDB" id="VectorBase:PHUM534020"/>
<dbReference type="CDD" id="cd21341">
    <property type="entry name" value="TTC8_N"/>
    <property type="match status" value="1"/>
</dbReference>
<dbReference type="PANTHER" id="PTHR44177:SF1">
    <property type="entry name" value="TETRATRICOPEPTIDE REPEAT PROTEIN 8"/>
    <property type="match status" value="1"/>
</dbReference>
<name>E0VZH2_PEDHC</name>
<reference evidence="2" key="2">
    <citation type="submission" date="2007-04" db="EMBL/GenBank/DDBJ databases">
        <title>The genome of the human body louse.</title>
        <authorList>
            <consortium name="The Human Body Louse Genome Consortium"/>
            <person name="Kirkness E."/>
            <person name="Walenz B."/>
            <person name="Hass B."/>
            <person name="Bruggner R."/>
            <person name="Strausberg R."/>
        </authorList>
    </citation>
    <scope>NUCLEOTIDE SEQUENCE</scope>
    <source>
        <strain evidence="2">USDA</strain>
    </source>
</reference>
<dbReference type="GO" id="GO:0036064">
    <property type="term" value="C:ciliary basal body"/>
    <property type="evidence" value="ECO:0007669"/>
    <property type="project" value="TreeGrafter"/>
</dbReference>
<dbReference type="InterPro" id="IPR019734">
    <property type="entry name" value="TPR_rpt"/>
</dbReference>
<reference evidence="2" key="1">
    <citation type="submission" date="2007-04" db="EMBL/GenBank/DDBJ databases">
        <title>Annotation of Pediculus humanus corporis strain USDA.</title>
        <authorList>
            <person name="Kirkness E."/>
            <person name="Hannick L."/>
            <person name="Hass B."/>
            <person name="Bruggner R."/>
            <person name="Lawson D."/>
            <person name="Bidwell S."/>
            <person name="Joardar V."/>
            <person name="Caler E."/>
            <person name="Walenz B."/>
            <person name="Inman J."/>
            <person name="Schobel S."/>
            <person name="Galinsky K."/>
            <person name="Amedeo P."/>
            <person name="Strausberg R."/>
        </authorList>
    </citation>
    <scope>NUCLEOTIDE SEQUENCE</scope>
    <source>
        <strain evidence="2">USDA</strain>
    </source>
</reference>
<dbReference type="InterPro" id="IPR028796">
    <property type="entry name" value="BBS8"/>
</dbReference>
<evidence type="ECO:0000313" key="2">
    <source>
        <dbReference type="EMBL" id="EEB18778.1"/>
    </source>
</evidence>
<accession>E0VZH2</accession>
<dbReference type="KEGG" id="phu:Phum_PHUM534020"/>
<dbReference type="FunCoup" id="E0VZH2">
    <property type="interactions" value="75"/>
</dbReference>
<dbReference type="GO" id="GO:1905515">
    <property type="term" value="P:non-motile cilium assembly"/>
    <property type="evidence" value="ECO:0007669"/>
    <property type="project" value="InterPro"/>
</dbReference>
<gene>
    <name evidence="3" type="primary">8235184</name>
    <name evidence="2" type="ORF">Phum_PHUM534020</name>
</gene>
<dbReference type="Pfam" id="PF13181">
    <property type="entry name" value="TPR_8"/>
    <property type="match status" value="1"/>
</dbReference>
<evidence type="ECO:0000256" key="1">
    <source>
        <dbReference type="PROSITE-ProRule" id="PRU00339"/>
    </source>
</evidence>
<keyword evidence="1" id="KW-0802">TPR repeat</keyword>
<reference evidence="3" key="3">
    <citation type="submission" date="2021-02" db="UniProtKB">
        <authorList>
            <consortium name="EnsemblMetazoa"/>
        </authorList>
    </citation>
    <scope>IDENTIFICATION</scope>
    <source>
        <strain evidence="3">USDA</strain>
    </source>
</reference>
<proteinExistence type="predicted"/>
<protein>
    <submittedName>
        <fullName evidence="2 3">Tetratricopeptide repeat protein, putative</fullName>
    </submittedName>
</protein>